<evidence type="ECO:0000256" key="2">
    <source>
        <dbReference type="SAM" id="SignalP"/>
    </source>
</evidence>
<keyword evidence="6" id="KW-1185">Reference proteome</keyword>
<dbReference type="PROSITE" id="PS51257">
    <property type="entry name" value="PROKAR_LIPOPROTEIN"/>
    <property type="match status" value="1"/>
</dbReference>
<feature type="domain" description="Lreu-0056-like" evidence="4">
    <location>
        <begin position="251"/>
        <end position="326"/>
    </location>
</feature>
<accession>A0ABW4E839</accession>
<evidence type="ECO:0000313" key="5">
    <source>
        <dbReference type="EMBL" id="MFD1484901.1"/>
    </source>
</evidence>
<feature type="signal peptide" evidence="2">
    <location>
        <begin position="1"/>
        <end position="26"/>
    </location>
</feature>
<dbReference type="EMBL" id="JBHTON010000017">
    <property type="protein sequence ID" value="MFD1484901.1"/>
    <property type="molecule type" value="Genomic_DNA"/>
</dbReference>
<dbReference type="InterPro" id="IPR054365">
    <property type="entry name" value="Lreu_0056-like"/>
</dbReference>
<gene>
    <name evidence="5" type="ORF">ACFQ5J_06640</name>
</gene>
<organism evidence="5 6">
    <name type="scientific">Lacticaseibacillus baoqingensis</name>
    <dbReference type="NCBI Taxonomy" id="2486013"/>
    <lineage>
        <taxon>Bacteria</taxon>
        <taxon>Bacillati</taxon>
        <taxon>Bacillota</taxon>
        <taxon>Bacilli</taxon>
        <taxon>Lactobacillales</taxon>
        <taxon>Lactobacillaceae</taxon>
        <taxon>Lacticaseibacillus</taxon>
    </lineage>
</organism>
<sequence>MNQRNTGFGRLMAIGATLGLAVALLAGCGQQSKQGAASSTKTSSSVAAKAKSQTTSASKASAQASSQAKAKTPWDAAKDQQLKAFIDQWAPTMGQAYTEYDGHHPLKTSTGVTYPDALNGMAINGDPGTIGWSPQGNGNYDYNVVAIYNYDGTVPPLPNRITYVFAFHHSQPVVLVDQSRDGEPALSPTQNADVRNGFTKVANGTAPAKSAQPAANQAAQSQALDPKTVGVLLAEYRGDNVTADNFLHFANNTALYPYIVDSETADSQIPYRINKTDVTYGVRDPNHTTSENVFIDHTVSLQDLQAKYYHTPAQIAAIKAVVARLKLE</sequence>
<dbReference type="InterPro" id="IPR031927">
    <property type="entry name" value="DUF4767"/>
</dbReference>
<reference evidence="6" key="1">
    <citation type="journal article" date="2019" name="Int. J. Syst. Evol. Microbiol.">
        <title>The Global Catalogue of Microorganisms (GCM) 10K type strain sequencing project: providing services to taxonomists for standard genome sequencing and annotation.</title>
        <authorList>
            <consortium name="The Broad Institute Genomics Platform"/>
            <consortium name="The Broad Institute Genome Sequencing Center for Infectious Disease"/>
            <person name="Wu L."/>
            <person name="Ma J."/>
        </authorList>
    </citation>
    <scope>NUCLEOTIDE SEQUENCE [LARGE SCALE GENOMIC DNA]</scope>
    <source>
        <strain evidence="6">CCM 8903</strain>
    </source>
</reference>
<keyword evidence="2" id="KW-0732">Signal</keyword>
<dbReference type="Pfam" id="PF15983">
    <property type="entry name" value="DUF4767"/>
    <property type="match status" value="1"/>
</dbReference>
<dbReference type="Pfam" id="PF22125">
    <property type="entry name" value="Lreu_0056_like"/>
    <property type="match status" value="1"/>
</dbReference>
<dbReference type="Gene3D" id="3.30.1460.60">
    <property type="match status" value="1"/>
</dbReference>
<evidence type="ECO:0000259" key="4">
    <source>
        <dbReference type="Pfam" id="PF22125"/>
    </source>
</evidence>
<evidence type="ECO:0000259" key="3">
    <source>
        <dbReference type="Pfam" id="PF15983"/>
    </source>
</evidence>
<dbReference type="RefSeq" id="WP_225419516.1">
    <property type="nucleotide sequence ID" value="NZ_JBHTON010000017.1"/>
</dbReference>
<name>A0ABW4E839_9LACO</name>
<proteinExistence type="predicted"/>
<comment type="caution">
    <text evidence="5">The sequence shown here is derived from an EMBL/GenBank/DDBJ whole genome shotgun (WGS) entry which is preliminary data.</text>
</comment>
<protein>
    <submittedName>
        <fullName evidence="5">DUF4767 domain-containing protein</fullName>
    </submittedName>
</protein>
<feature type="region of interest" description="Disordered" evidence="1">
    <location>
        <begin position="34"/>
        <end position="73"/>
    </location>
</feature>
<evidence type="ECO:0000256" key="1">
    <source>
        <dbReference type="SAM" id="MobiDB-lite"/>
    </source>
</evidence>
<feature type="chain" id="PRO_5046125992" evidence="2">
    <location>
        <begin position="27"/>
        <end position="328"/>
    </location>
</feature>
<feature type="compositionally biased region" description="Low complexity" evidence="1">
    <location>
        <begin position="34"/>
        <end position="71"/>
    </location>
</feature>
<feature type="domain" description="DUF4767" evidence="3">
    <location>
        <begin position="73"/>
        <end position="201"/>
    </location>
</feature>
<evidence type="ECO:0000313" key="6">
    <source>
        <dbReference type="Proteomes" id="UP001597252"/>
    </source>
</evidence>
<dbReference type="Proteomes" id="UP001597252">
    <property type="component" value="Unassembled WGS sequence"/>
</dbReference>